<dbReference type="PANTHER" id="PTHR42929:SF5">
    <property type="entry name" value="ABC TRANSPORTER PERMEASE PROTEIN"/>
    <property type="match status" value="1"/>
</dbReference>
<keyword evidence="6 8" id="KW-1133">Transmembrane helix</keyword>
<feature type="domain" description="ABC transmembrane type-1" evidence="9">
    <location>
        <begin position="81"/>
        <end position="288"/>
    </location>
</feature>
<accession>A0A7W6HNA4</accession>
<feature type="transmembrane region" description="Helical" evidence="8">
    <location>
        <begin position="25"/>
        <end position="50"/>
    </location>
</feature>
<dbReference type="EMBL" id="JACIED010000003">
    <property type="protein sequence ID" value="MBB4008365.1"/>
    <property type="molecule type" value="Genomic_DNA"/>
</dbReference>
<keyword evidence="7 8" id="KW-0472">Membrane</keyword>
<proteinExistence type="inferred from homology"/>
<evidence type="ECO:0000256" key="2">
    <source>
        <dbReference type="ARBA" id="ARBA00007069"/>
    </source>
</evidence>
<dbReference type="Proteomes" id="UP000544107">
    <property type="component" value="Unassembled WGS sequence"/>
</dbReference>
<dbReference type="AlphaFoldDB" id="A0A7W6HNA4"/>
<dbReference type="PROSITE" id="PS50928">
    <property type="entry name" value="ABC_TM1"/>
    <property type="match status" value="1"/>
</dbReference>
<evidence type="ECO:0000256" key="7">
    <source>
        <dbReference type="ARBA" id="ARBA00023136"/>
    </source>
</evidence>
<comment type="similarity">
    <text evidence="2">Belongs to the binding-protein-dependent transport system permease family. CysTW subfamily.</text>
</comment>
<feature type="transmembrane region" description="Helical" evidence="8">
    <location>
        <begin position="269"/>
        <end position="293"/>
    </location>
</feature>
<keyword evidence="3" id="KW-0813">Transport</keyword>
<sequence>MTLAIAKPMPARAGFSMPILTRAHLAVPVALVLAIGCLLPLVLLIAFSVFTVDMDAFVMVPDISLHNWAQMVTNPAFAYLIGKSVLSGLATSVLAAVLGYPIALSIAQLPTAWKGVAQIVLLTPLYTGEIVRIYAWRVVLGSEGLVNALLKALGLIDQPLKFLLFSPFTTQLVLLYNCLPFMVLPIWISIELIDRRLIEAARDLGARPLDAFSRIVFPLTVPGLAVGLFAVFALAAGDMLTPSLLGGTSGATPMAMIDNLFGTAFDWPLASTLALSLLLALFATASAIAWLLLRLKGARAVLQGGLK</sequence>
<dbReference type="Gene3D" id="1.10.3720.10">
    <property type="entry name" value="MetI-like"/>
    <property type="match status" value="1"/>
</dbReference>
<gene>
    <name evidence="10" type="ORF">GGQ71_002645</name>
</gene>
<dbReference type="RefSeq" id="WP_234911353.1">
    <property type="nucleotide sequence ID" value="NZ_JACIED010000003.1"/>
</dbReference>
<evidence type="ECO:0000256" key="5">
    <source>
        <dbReference type="ARBA" id="ARBA00022692"/>
    </source>
</evidence>
<reference evidence="10 11" key="1">
    <citation type="submission" date="2020-08" db="EMBL/GenBank/DDBJ databases">
        <title>Genomic Encyclopedia of Type Strains, Phase IV (KMG-IV): sequencing the most valuable type-strain genomes for metagenomic binning, comparative biology and taxonomic classification.</title>
        <authorList>
            <person name="Goeker M."/>
        </authorList>
    </citation>
    <scope>NUCLEOTIDE SEQUENCE [LARGE SCALE GENOMIC DNA]</scope>
    <source>
        <strain evidence="10 11">DSM 100021</strain>
    </source>
</reference>
<comment type="subcellular location">
    <subcellularLocation>
        <location evidence="1">Cell membrane</location>
        <topology evidence="1">Multi-pass membrane protein</topology>
    </subcellularLocation>
</comment>
<feature type="transmembrane region" description="Helical" evidence="8">
    <location>
        <begin position="173"/>
        <end position="194"/>
    </location>
</feature>
<keyword evidence="4" id="KW-1003">Cell membrane</keyword>
<evidence type="ECO:0000256" key="3">
    <source>
        <dbReference type="ARBA" id="ARBA00022448"/>
    </source>
</evidence>
<name>A0A7W6HNA4_9HYPH</name>
<evidence type="ECO:0000256" key="4">
    <source>
        <dbReference type="ARBA" id="ARBA00022475"/>
    </source>
</evidence>
<dbReference type="GO" id="GO:0005886">
    <property type="term" value="C:plasma membrane"/>
    <property type="evidence" value="ECO:0007669"/>
    <property type="project" value="UniProtKB-SubCell"/>
</dbReference>
<feature type="transmembrane region" description="Helical" evidence="8">
    <location>
        <begin position="215"/>
        <end position="236"/>
    </location>
</feature>
<dbReference type="SUPFAM" id="SSF161098">
    <property type="entry name" value="MetI-like"/>
    <property type="match status" value="1"/>
</dbReference>
<feature type="transmembrane region" description="Helical" evidence="8">
    <location>
        <begin position="76"/>
        <end position="103"/>
    </location>
</feature>
<evidence type="ECO:0000259" key="9">
    <source>
        <dbReference type="PROSITE" id="PS50928"/>
    </source>
</evidence>
<dbReference type="InterPro" id="IPR000515">
    <property type="entry name" value="MetI-like"/>
</dbReference>
<dbReference type="InterPro" id="IPR035906">
    <property type="entry name" value="MetI-like_sf"/>
</dbReference>
<evidence type="ECO:0000256" key="1">
    <source>
        <dbReference type="ARBA" id="ARBA00004651"/>
    </source>
</evidence>
<protein>
    <submittedName>
        <fullName evidence="10">Spermidine/putrescine transport system permease protein</fullName>
    </submittedName>
</protein>
<evidence type="ECO:0000313" key="11">
    <source>
        <dbReference type="Proteomes" id="UP000544107"/>
    </source>
</evidence>
<evidence type="ECO:0000256" key="6">
    <source>
        <dbReference type="ARBA" id="ARBA00022989"/>
    </source>
</evidence>
<dbReference type="GO" id="GO:0055085">
    <property type="term" value="P:transmembrane transport"/>
    <property type="evidence" value="ECO:0007669"/>
    <property type="project" value="InterPro"/>
</dbReference>
<dbReference type="CDD" id="cd06261">
    <property type="entry name" value="TM_PBP2"/>
    <property type="match status" value="1"/>
</dbReference>
<evidence type="ECO:0000313" key="10">
    <source>
        <dbReference type="EMBL" id="MBB4008365.1"/>
    </source>
</evidence>
<evidence type="ECO:0000256" key="8">
    <source>
        <dbReference type="SAM" id="Phobius"/>
    </source>
</evidence>
<dbReference type="PANTHER" id="PTHR42929">
    <property type="entry name" value="INNER MEMBRANE ABC TRANSPORTER PERMEASE PROTEIN YDCU-RELATED-RELATED"/>
    <property type="match status" value="1"/>
</dbReference>
<keyword evidence="5 8" id="KW-0812">Transmembrane</keyword>
<organism evidence="10 11">
    <name type="scientific">Allorhizobium taibaishanense</name>
    <dbReference type="NCBI Taxonomy" id="887144"/>
    <lineage>
        <taxon>Bacteria</taxon>
        <taxon>Pseudomonadati</taxon>
        <taxon>Pseudomonadota</taxon>
        <taxon>Alphaproteobacteria</taxon>
        <taxon>Hyphomicrobiales</taxon>
        <taxon>Rhizobiaceae</taxon>
        <taxon>Rhizobium/Agrobacterium group</taxon>
        <taxon>Allorhizobium</taxon>
    </lineage>
</organism>
<comment type="caution">
    <text evidence="10">The sequence shown here is derived from an EMBL/GenBank/DDBJ whole genome shotgun (WGS) entry which is preliminary data.</text>
</comment>